<keyword evidence="6" id="KW-0830">Ubiquinone</keyword>
<keyword evidence="2" id="KW-0997">Cell inner membrane</keyword>
<keyword evidence="6" id="KW-1278">Translocase</keyword>
<comment type="catalytic activity">
    <reaction evidence="6">
        <text>a quinone + NADH + 5 H(+)(in) = a quinol + NAD(+) + 4 H(+)(out)</text>
        <dbReference type="Rhea" id="RHEA:57888"/>
        <dbReference type="ChEBI" id="CHEBI:15378"/>
        <dbReference type="ChEBI" id="CHEBI:24646"/>
        <dbReference type="ChEBI" id="CHEBI:57540"/>
        <dbReference type="ChEBI" id="CHEBI:57945"/>
        <dbReference type="ChEBI" id="CHEBI:132124"/>
    </reaction>
</comment>
<feature type="transmembrane region" description="Helical" evidence="6">
    <location>
        <begin position="244"/>
        <end position="265"/>
    </location>
</feature>
<dbReference type="GO" id="GO:0012505">
    <property type="term" value="C:endomembrane system"/>
    <property type="evidence" value="ECO:0007669"/>
    <property type="project" value="UniProtKB-SubCell"/>
</dbReference>
<keyword evidence="4 6" id="KW-1133">Transmembrane helix</keyword>
<feature type="transmembrane region" description="Helical" evidence="6">
    <location>
        <begin position="131"/>
        <end position="153"/>
    </location>
</feature>
<dbReference type="Pfam" id="PF00361">
    <property type="entry name" value="Proton_antipo_M"/>
    <property type="match status" value="1"/>
</dbReference>
<dbReference type="Proteomes" id="UP000709959">
    <property type="component" value="Unassembled WGS sequence"/>
</dbReference>
<evidence type="ECO:0000313" key="9">
    <source>
        <dbReference type="EMBL" id="MBK8572515.1"/>
    </source>
</evidence>
<sequence length="499" mass="52911">MNLTPSQWAALLPLIIPALGACLIPLMSLDKDQATAKWIRAAMYGTALLAVGASFWYLTDLWNTGGQPSFFQLRMDRLAQFTGIFVLVAAALAILQSWDHFHQEGWVKGETLSLLLFSVTGMILFASTTHFVVLFLGLELFSIPLYAMVGTVRARTESSEGGMKYFLTGAVASSCFLMGGVLIYGLSGTLDLSAAAFVLKAQGLALDPVVLTGAALMLMGFLFKVSAVPFHQWTPDAYEASPHPIAGFMSVATKGVALIALLRIFPGSFAPLGAVGVKMQAVVAVLAVATLVLGNLTALVQSNVKRMLAYSSISHAGYLLLGLVAGTPAAYNGMLFYLVIYLAMNMGAFGLLTAFGLVGEKTTFDDLRGLGWKRPAMGVAAAIFMLSLAGIPPMGGFYGKYMIFRELVSTGHVGMAILGVLASLVSAYYYLRFLVALFLQAPSAEAERLASDRPAVHAPLAGATVLVCAVLVLAGGFLQTFLADGFTRRALVDGLGLLR</sequence>
<dbReference type="NCBIfam" id="TIGR01770">
    <property type="entry name" value="NDH_I_N"/>
    <property type="match status" value="1"/>
</dbReference>
<accession>A0A936F2N0</accession>
<evidence type="ECO:0000256" key="5">
    <source>
        <dbReference type="ARBA" id="ARBA00023136"/>
    </source>
</evidence>
<feature type="domain" description="NADH:quinone oxidoreductase/Mrp antiporter transmembrane" evidence="8">
    <location>
        <begin position="130"/>
        <end position="425"/>
    </location>
</feature>
<dbReference type="EC" id="7.1.1.-" evidence="6"/>
<dbReference type="HAMAP" id="MF_00445">
    <property type="entry name" value="NDH1_NuoN_1"/>
    <property type="match status" value="1"/>
</dbReference>
<dbReference type="EMBL" id="JADKCH010000005">
    <property type="protein sequence ID" value="MBK8572515.1"/>
    <property type="molecule type" value="Genomic_DNA"/>
</dbReference>
<organism evidence="9 10">
    <name type="scientific">Candidatus Geothrix odensensis</name>
    <dbReference type="NCBI Taxonomy" id="2954440"/>
    <lineage>
        <taxon>Bacteria</taxon>
        <taxon>Pseudomonadati</taxon>
        <taxon>Acidobacteriota</taxon>
        <taxon>Holophagae</taxon>
        <taxon>Holophagales</taxon>
        <taxon>Holophagaceae</taxon>
        <taxon>Geothrix</taxon>
    </lineage>
</organism>
<keyword evidence="5 6" id="KW-0472">Membrane</keyword>
<evidence type="ECO:0000256" key="2">
    <source>
        <dbReference type="ARBA" id="ARBA00022519"/>
    </source>
</evidence>
<evidence type="ECO:0000313" key="10">
    <source>
        <dbReference type="Proteomes" id="UP000709959"/>
    </source>
</evidence>
<dbReference type="InterPro" id="IPR010096">
    <property type="entry name" value="NADH-Q_OxRdtase_suN/2"/>
</dbReference>
<dbReference type="GO" id="GO:0048038">
    <property type="term" value="F:quinone binding"/>
    <property type="evidence" value="ECO:0007669"/>
    <property type="project" value="UniProtKB-KW"/>
</dbReference>
<dbReference type="GO" id="GO:0008137">
    <property type="term" value="F:NADH dehydrogenase (ubiquinone) activity"/>
    <property type="evidence" value="ECO:0007669"/>
    <property type="project" value="InterPro"/>
</dbReference>
<keyword evidence="3 6" id="KW-0812">Transmembrane</keyword>
<dbReference type="GO" id="GO:0050136">
    <property type="term" value="F:NADH dehydrogenase (quinone) (non-electrogenic) activity"/>
    <property type="evidence" value="ECO:0007669"/>
    <property type="project" value="UniProtKB-UniRule"/>
</dbReference>
<evidence type="ECO:0000259" key="8">
    <source>
        <dbReference type="Pfam" id="PF00361"/>
    </source>
</evidence>
<feature type="transmembrane region" description="Helical" evidence="6">
    <location>
        <begin position="307"/>
        <end position="329"/>
    </location>
</feature>
<evidence type="ECO:0000256" key="7">
    <source>
        <dbReference type="RuleBase" id="RU000320"/>
    </source>
</evidence>
<comment type="subcellular location">
    <subcellularLocation>
        <location evidence="6">Cell membrane</location>
        <topology evidence="6">Multi-pass membrane protein</topology>
    </subcellularLocation>
    <subcellularLocation>
        <location evidence="1">Endomembrane system</location>
        <topology evidence="1">Multi-pass membrane protein</topology>
    </subcellularLocation>
    <subcellularLocation>
        <location evidence="7">Membrane</location>
        <topology evidence="7">Multi-pass membrane protein</topology>
    </subcellularLocation>
</comment>
<evidence type="ECO:0000256" key="4">
    <source>
        <dbReference type="ARBA" id="ARBA00022989"/>
    </source>
</evidence>
<feature type="transmembrane region" description="Helical" evidence="6">
    <location>
        <begin position="277"/>
        <end position="300"/>
    </location>
</feature>
<feature type="transmembrane region" description="Helical" evidence="6">
    <location>
        <begin position="78"/>
        <end position="95"/>
    </location>
</feature>
<keyword evidence="6" id="KW-0874">Quinone</keyword>
<keyword evidence="6" id="KW-0813">Transport</keyword>
<evidence type="ECO:0000256" key="6">
    <source>
        <dbReference type="HAMAP-Rule" id="MF_00445"/>
    </source>
</evidence>
<dbReference type="InterPro" id="IPR001750">
    <property type="entry name" value="ND/Mrp_TM"/>
</dbReference>
<feature type="transmembrane region" description="Helical" evidence="6">
    <location>
        <begin position="38"/>
        <end position="58"/>
    </location>
</feature>
<dbReference type="PANTHER" id="PTHR22773">
    <property type="entry name" value="NADH DEHYDROGENASE"/>
    <property type="match status" value="1"/>
</dbReference>
<feature type="transmembrane region" description="Helical" evidence="6">
    <location>
        <begin position="379"/>
        <end position="401"/>
    </location>
</feature>
<proteinExistence type="inferred from homology"/>
<comment type="function">
    <text evidence="6">NDH-1 shuttles electrons from NADH, via FMN and iron-sulfur (Fe-S) centers, to quinones in the respiratory chain. The immediate electron acceptor for the enzyme in this species is believed to be ubiquinone. Couples the redox reaction to proton translocation (for every two electrons transferred, four hydrogen ions are translocated across the cytoplasmic membrane), and thus conserves the redox energy in a proton gradient.</text>
</comment>
<keyword evidence="6" id="KW-1003">Cell membrane</keyword>
<name>A0A936F2N0_9BACT</name>
<feature type="transmembrane region" description="Helical" evidence="6">
    <location>
        <begin position="460"/>
        <end position="482"/>
    </location>
</feature>
<comment type="subunit">
    <text evidence="6">NDH-1 is composed of 14 different subunits. Subunits NuoA, H, J, K, L, M, N constitute the membrane sector of the complex.</text>
</comment>
<feature type="transmembrane region" description="Helical" evidence="6">
    <location>
        <begin position="165"/>
        <end position="184"/>
    </location>
</feature>
<comment type="caution">
    <text evidence="9">The sequence shown here is derived from an EMBL/GenBank/DDBJ whole genome shotgun (WGS) entry which is preliminary data.</text>
</comment>
<evidence type="ECO:0000256" key="1">
    <source>
        <dbReference type="ARBA" id="ARBA00004127"/>
    </source>
</evidence>
<dbReference type="GO" id="GO:0042773">
    <property type="term" value="P:ATP synthesis coupled electron transport"/>
    <property type="evidence" value="ECO:0007669"/>
    <property type="project" value="InterPro"/>
</dbReference>
<dbReference type="AlphaFoldDB" id="A0A936F2N0"/>
<protein>
    <recommendedName>
        <fullName evidence="6">NADH-quinone oxidoreductase subunit N</fullName>
        <ecNumber evidence="6">7.1.1.-</ecNumber>
    </recommendedName>
    <alternativeName>
        <fullName evidence="6">NADH dehydrogenase I subunit N</fullName>
    </alternativeName>
    <alternativeName>
        <fullName evidence="6">NDH-1 subunit N</fullName>
    </alternativeName>
</protein>
<gene>
    <name evidence="6" type="primary">nuoN</name>
    <name evidence="9" type="ORF">IPN91_07650</name>
</gene>
<reference evidence="9 10" key="1">
    <citation type="submission" date="2020-10" db="EMBL/GenBank/DDBJ databases">
        <title>Connecting structure to function with the recovery of over 1000 high-quality activated sludge metagenome-assembled genomes encoding full-length rRNA genes using long-read sequencing.</title>
        <authorList>
            <person name="Singleton C.M."/>
            <person name="Petriglieri F."/>
            <person name="Kristensen J.M."/>
            <person name="Kirkegaard R.H."/>
            <person name="Michaelsen T.Y."/>
            <person name="Andersen M.H."/>
            <person name="Karst S.M."/>
            <person name="Dueholm M.S."/>
            <person name="Nielsen P.H."/>
            <person name="Albertsen M."/>
        </authorList>
    </citation>
    <scope>NUCLEOTIDE SEQUENCE [LARGE SCALE GENOMIC DNA]</scope>
    <source>
        <strain evidence="9">OdNE_18-Q3-R46-58_MAXAC.008</strain>
    </source>
</reference>
<dbReference type="GO" id="GO:0005886">
    <property type="term" value="C:plasma membrane"/>
    <property type="evidence" value="ECO:0007669"/>
    <property type="project" value="UniProtKB-SubCell"/>
</dbReference>
<feature type="transmembrane region" description="Helical" evidence="6">
    <location>
        <begin position="335"/>
        <end position="358"/>
    </location>
</feature>
<evidence type="ECO:0000256" key="3">
    <source>
        <dbReference type="ARBA" id="ARBA00022692"/>
    </source>
</evidence>
<keyword evidence="6" id="KW-0520">NAD</keyword>
<feature type="transmembrane region" description="Helical" evidence="6">
    <location>
        <begin position="413"/>
        <end position="439"/>
    </location>
</feature>
<comment type="similarity">
    <text evidence="6">Belongs to the complex I subunit 2 family.</text>
</comment>
<feature type="transmembrane region" description="Helical" evidence="6">
    <location>
        <begin position="204"/>
        <end position="223"/>
    </location>
</feature>
<feature type="transmembrane region" description="Helical" evidence="6">
    <location>
        <begin position="6"/>
        <end position="26"/>
    </location>
</feature>